<sequence length="377" mass="41295">MKLFDVYPVNPINIVRGQGSLVYDNHDNEYLDMYGGHAVISIGHTHPHYVKRIEDQLHQLGFYSNSIEIPIQKELAAKLGKVSGKDDYQLFMCNSGAEANENALKLASFYNGKKKVIAFRKAFHGRTSLAVAATDNPKIVAPVNETDNIIFLPWNDEAALEQTFKDHSGAISSVIIEGIQGVGGIQVAAESFLQKIRSLCDEHNAVFIADSVQCGYGRTGKFFSQDFAGVNADIYSMAKGMGNGFPVGGIIISPKIQPAYGMLGTTFGGNHLACAAGLAVLEVMEQDNLMQNAATIGEYLIKELNKLEQVKEVRGRGLMIGIELPEELANVRKELLFTHRIFTGEAKPNVVRLLPALNLTKAHADRFLEAFVNVLNQ</sequence>
<dbReference type="Pfam" id="PF00202">
    <property type="entry name" value="Aminotran_3"/>
    <property type="match status" value="1"/>
</dbReference>
<dbReference type="Proteomes" id="UP001324380">
    <property type="component" value="Chromosome"/>
</dbReference>
<accession>A0ABZ0TGZ4</accession>
<dbReference type="InterPro" id="IPR050103">
    <property type="entry name" value="Class-III_PLP-dep_AT"/>
</dbReference>
<keyword evidence="2 6" id="KW-0032">Aminotransferase</keyword>
<keyword evidence="3" id="KW-0808">Transferase</keyword>
<evidence type="ECO:0000256" key="3">
    <source>
        <dbReference type="ARBA" id="ARBA00022679"/>
    </source>
</evidence>
<evidence type="ECO:0000256" key="4">
    <source>
        <dbReference type="ARBA" id="ARBA00022898"/>
    </source>
</evidence>
<evidence type="ECO:0000256" key="1">
    <source>
        <dbReference type="ARBA" id="ARBA00001933"/>
    </source>
</evidence>
<dbReference type="CDD" id="cd00610">
    <property type="entry name" value="OAT_like"/>
    <property type="match status" value="1"/>
</dbReference>
<keyword evidence="4 5" id="KW-0663">Pyridoxal phosphate</keyword>
<comment type="similarity">
    <text evidence="5">Belongs to the class-III pyridoxal-phosphate-dependent aminotransferase family.</text>
</comment>
<evidence type="ECO:0000313" key="7">
    <source>
        <dbReference type="Proteomes" id="UP001324380"/>
    </source>
</evidence>
<evidence type="ECO:0000256" key="5">
    <source>
        <dbReference type="RuleBase" id="RU003560"/>
    </source>
</evidence>
<dbReference type="PIRSF" id="PIRSF000521">
    <property type="entry name" value="Transaminase_4ab_Lys_Orn"/>
    <property type="match status" value="1"/>
</dbReference>
<comment type="cofactor">
    <cofactor evidence="1">
        <name>pyridoxal 5'-phosphate</name>
        <dbReference type="ChEBI" id="CHEBI:597326"/>
    </cofactor>
</comment>
<keyword evidence="7" id="KW-1185">Reference proteome</keyword>
<dbReference type="InterPro" id="IPR015421">
    <property type="entry name" value="PyrdxlP-dep_Trfase_major"/>
</dbReference>
<dbReference type="SUPFAM" id="SSF53383">
    <property type="entry name" value="PLP-dependent transferases"/>
    <property type="match status" value="1"/>
</dbReference>
<protein>
    <submittedName>
        <fullName evidence="6">Aminotransferase class III-fold pyridoxal phosphate-dependent enzyme</fullName>
    </submittedName>
</protein>
<organism evidence="6 7">
    <name type="scientific">Mucilaginibacter sabulilitoris</name>
    <dbReference type="NCBI Taxonomy" id="1173583"/>
    <lineage>
        <taxon>Bacteria</taxon>
        <taxon>Pseudomonadati</taxon>
        <taxon>Bacteroidota</taxon>
        <taxon>Sphingobacteriia</taxon>
        <taxon>Sphingobacteriales</taxon>
        <taxon>Sphingobacteriaceae</taxon>
        <taxon>Mucilaginibacter</taxon>
    </lineage>
</organism>
<dbReference type="Gene3D" id="3.40.640.10">
    <property type="entry name" value="Type I PLP-dependent aspartate aminotransferase-like (Major domain)"/>
    <property type="match status" value="1"/>
</dbReference>
<dbReference type="InterPro" id="IPR015424">
    <property type="entry name" value="PyrdxlP-dep_Trfase"/>
</dbReference>
<reference evidence="6 7" key="1">
    <citation type="submission" date="2023-11" db="EMBL/GenBank/DDBJ databases">
        <title>Analysis of the Genomes of Mucilaginibacter gossypii cycad 4 and M. sabulilitoris SNA2: microbes with the potential for plant growth promotion.</title>
        <authorList>
            <person name="Hirsch A.M."/>
            <person name="Humm E."/>
            <person name="Rubbi M."/>
            <person name="Del Vecchio G."/>
            <person name="Ha S.M."/>
            <person name="Pellegrini M."/>
            <person name="Gunsalus R.P."/>
        </authorList>
    </citation>
    <scope>NUCLEOTIDE SEQUENCE [LARGE SCALE GENOMIC DNA]</scope>
    <source>
        <strain evidence="6 7">SNA2</strain>
    </source>
</reference>
<dbReference type="Gene3D" id="3.90.1150.10">
    <property type="entry name" value="Aspartate Aminotransferase, domain 1"/>
    <property type="match status" value="1"/>
</dbReference>
<evidence type="ECO:0000256" key="2">
    <source>
        <dbReference type="ARBA" id="ARBA00022576"/>
    </source>
</evidence>
<proteinExistence type="inferred from homology"/>
<dbReference type="GO" id="GO:0008483">
    <property type="term" value="F:transaminase activity"/>
    <property type="evidence" value="ECO:0007669"/>
    <property type="project" value="UniProtKB-KW"/>
</dbReference>
<dbReference type="RefSeq" id="WP_321560149.1">
    <property type="nucleotide sequence ID" value="NZ_CP139558.1"/>
</dbReference>
<evidence type="ECO:0000313" key="6">
    <source>
        <dbReference type="EMBL" id="WPU90979.1"/>
    </source>
</evidence>
<dbReference type="InterPro" id="IPR005814">
    <property type="entry name" value="Aminotrans_3"/>
</dbReference>
<name>A0ABZ0TGZ4_9SPHI</name>
<dbReference type="EMBL" id="CP139558">
    <property type="protein sequence ID" value="WPU90979.1"/>
    <property type="molecule type" value="Genomic_DNA"/>
</dbReference>
<gene>
    <name evidence="6" type="ORF">SNE25_16795</name>
</gene>
<dbReference type="PANTHER" id="PTHR11986:SF79">
    <property type="entry name" value="ACETYLORNITHINE AMINOTRANSFERASE, MITOCHONDRIAL"/>
    <property type="match status" value="1"/>
</dbReference>
<dbReference type="InterPro" id="IPR015422">
    <property type="entry name" value="PyrdxlP-dep_Trfase_small"/>
</dbReference>
<dbReference type="PANTHER" id="PTHR11986">
    <property type="entry name" value="AMINOTRANSFERASE CLASS III"/>
    <property type="match status" value="1"/>
</dbReference>